<protein>
    <submittedName>
        <fullName evidence="10">Metal ABC transporter permease</fullName>
    </submittedName>
</protein>
<dbReference type="PROSITE" id="PS00211">
    <property type="entry name" value="ABC_TRANSPORTER_1"/>
    <property type="match status" value="1"/>
</dbReference>
<gene>
    <name evidence="10" type="ORF">GCM10007207_23170</name>
</gene>
<dbReference type="PANTHER" id="PTHR24221:SF654">
    <property type="entry name" value="ATP-BINDING CASSETTE SUB-FAMILY B MEMBER 6"/>
    <property type="match status" value="1"/>
</dbReference>
<dbReference type="SMART" id="SM00382">
    <property type="entry name" value="AAA"/>
    <property type="match status" value="1"/>
</dbReference>
<feature type="domain" description="ABC transporter" evidence="8">
    <location>
        <begin position="356"/>
        <end position="589"/>
    </location>
</feature>
<comment type="caution">
    <text evidence="10">The sequence shown here is derived from an EMBL/GenBank/DDBJ whole genome shotgun (WGS) entry which is preliminary data.</text>
</comment>
<dbReference type="InterPro" id="IPR003439">
    <property type="entry name" value="ABC_transporter-like_ATP-bd"/>
</dbReference>
<evidence type="ECO:0000313" key="11">
    <source>
        <dbReference type="Proteomes" id="UP000637769"/>
    </source>
</evidence>
<dbReference type="Proteomes" id="UP000637769">
    <property type="component" value="Unassembled WGS sequence"/>
</dbReference>
<organism evidence="10 11">
    <name type="scientific">Asaia siamensis</name>
    <dbReference type="NCBI Taxonomy" id="110479"/>
    <lineage>
        <taxon>Bacteria</taxon>
        <taxon>Pseudomonadati</taxon>
        <taxon>Pseudomonadota</taxon>
        <taxon>Alphaproteobacteria</taxon>
        <taxon>Acetobacterales</taxon>
        <taxon>Acetobacteraceae</taxon>
        <taxon>Asaia</taxon>
    </lineage>
</organism>
<dbReference type="InterPro" id="IPR003593">
    <property type="entry name" value="AAA+_ATPase"/>
</dbReference>
<dbReference type="Pfam" id="PF00005">
    <property type="entry name" value="ABC_tran"/>
    <property type="match status" value="1"/>
</dbReference>
<dbReference type="InterPro" id="IPR036640">
    <property type="entry name" value="ABC1_TM_sf"/>
</dbReference>
<evidence type="ECO:0000313" key="10">
    <source>
        <dbReference type="EMBL" id="GGC36955.1"/>
    </source>
</evidence>
<feature type="transmembrane region" description="Helical" evidence="7">
    <location>
        <begin position="28"/>
        <end position="54"/>
    </location>
</feature>
<keyword evidence="5 7" id="KW-1133">Transmembrane helix</keyword>
<keyword evidence="2 7" id="KW-0812">Transmembrane</keyword>
<feature type="transmembrane region" description="Helical" evidence="7">
    <location>
        <begin position="289"/>
        <end position="313"/>
    </location>
</feature>
<reference evidence="11" key="1">
    <citation type="journal article" date="2019" name="Int. J. Syst. Evol. Microbiol.">
        <title>The Global Catalogue of Microorganisms (GCM) 10K type strain sequencing project: providing services to taxonomists for standard genome sequencing and annotation.</title>
        <authorList>
            <consortium name="The Broad Institute Genomics Platform"/>
            <consortium name="The Broad Institute Genome Sequencing Center for Infectious Disease"/>
            <person name="Wu L."/>
            <person name="Ma J."/>
        </authorList>
    </citation>
    <scope>NUCLEOTIDE SEQUENCE [LARGE SCALE GENOMIC DNA]</scope>
    <source>
        <strain evidence="11">CCM 7132</strain>
    </source>
</reference>
<feature type="transmembrane region" description="Helical" evidence="7">
    <location>
        <begin position="66"/>
        <end position="84"/>
    </location>
</feature>
<evidence type="ECO:0000256" key="1">
    <source>
        <dbReference type="ARBA" id="ARBA00004651"/>
    </source>
</evidence>
<evidence type="ECO:0000259" key="8">
    <source>
        <dbReference type="PROSITE" id="PS50893"/>
    </source>
</evidence>
<feature type="domain" description="ABC transmembrane type-1" evidence="9">
    <location>
        <begin position="35"/>
        <end position="318"/>
    </location>
</feature>
<feature type="transmembrane region" description="Helical" evidence="7">
    <location>
        <begin position="173"/>
        <end position="194"/>
    </location>
</feature>
<dbReference type="Gene3D" id="1.20.1560.10">
    <property type="entry name" value="ABC transporter type 1, transmembrane domain"/>
    <property type="match status" value="1"/>
</dbReference>
<comment type="subcellular location">
    <subcellularLocation>
        <location evidence="1">Cell membrane</location>
        <topology evidence="1">Multi-pass membrane protein</topology>
    </subcellularLocation>
</comment>
<dbReference type="SUPFAM" id="SSF52540">
    <property type="entry name" value="P-loop containing nucleoside triphosphate hydrolases"/>
    <property type="match status" value="1"/>
</dbReference>
<keyword evidence="4" id="KW-0067">ATP-binding</keyword>
<evidence type="ECO:0000256" key="4">
    <source>
        <dbReference type="ARBA" id="ARBA00022840"/>
    </source>
</evidence>
<dbReference type="SUPFAM" id="SSF90123">
    <property type="entry name" value="ABC transporter transmembrane region"/>
    <property type="match status" value="1"/>
</dbReference>
<name>A0ABQ1M953_9PROT</name>
<dbReference type="PROSITE" id="PS50929">
    <property type="entry name" value="ABC_TM1F"/>
    <property type="match status" value="1"/>
</dbReference>
<dbReference type="InterPro" id="IPR011527">
    <property type="entry name" value="ABC1_TM_dom"/>
</dbReference>
<sequence length="607" mass="66926">MIFPRTLPFAVTSLARAWRLVLSHDIRYFRLGIGATLVLLLAERLCLLGTPYLFSRLVAHFSSPDLRIVVPVALILSYAGLIFFRSAFSALQELVYQPVGQRLQALTAQEAFRHLLDLPYRFHRDRQTGSLTRAIERGSEAADTLLRLALFNILPAILDTGLTIAVVFSFLGGRYACVIVIALLSYIALAQWFVRQRVRARRQRNDANGKAQHFLLDSLLNFEAVRHFANEQHEFSRYETARLAQEKASLRMTFVAGLSSVSQNAMIAVATLIIFFMAAHDLAAGKLDVAAFVMIGTYLRTLYQAIISLNIVYAGWRNACVDLENLTELMDEPPRAGHLKPQTPTGVPEISTPAALDFDGVSFDYDGREILHHLSFSVAPGETIALVGPTGAGKSTIARLTLGAYAPASGRILLDGRDLSTISPAELHRLIGVVPQDTQLFNDTIGYNIAYGRLDATQDEIEEAARLAQIDGFIEGLKKGYDTLVGERGLKLSGGERQRIALARIILRKPRLLLLDEATSALDTGTEQRLMEALRQVTARQTTIAIAHRLSTIRHADLILVIEAGRIVEQGKHETLMAARGMYFAMVTNQSDPVSGFPDEGVLRVGP</sequence>
<keyword evidence="11" id="KW-1185">Reference proteome</keyword>
<keyword evidence="6 7" id="KW-0472">Membrane</keyword>
<proteinExistence type="predicted"/>
<accession>A0ABQ1M953</accession>
<dbReference type="PROSITE" id="PS50893">
    <property type="entry name" value="ABC_TRANSPORTER_2"/>
    <property type="match status" value="1"/>
</dbReference>
<dbReference type="InterPro" id="IPR039421">
    <property type="entry name" value="Type_1_exporter"/>
</dbReference>
<evidence type="ECO:0000259" key="9">
    <source>
        <dbReference type="PROSITE" id="PS50929"/>
    </source>
</evidence>
<feature type="transmembrane region" description="Helical" evidence="7">
    <location>
        <begin position="252"/>
        <end position="277"/>
    </location>
</feature>
<dbReference type="EMBL" id="BMCH01000006">
    <property type="protein sequence ID" value="GGC36955.1"/>
    <property type="molecule type" value="Genomic_DNA"/>
</dbReference>
<evidence type="ECO:0000256" key="7">
    <source>
        <dbReference type="SAM" id="Phobius"/>
    </source>
</evidence>
<keyword evidence="3" id="KW-0547">Nucleotide-binding</keyword>
<dbReference type="PANTHER" id="PTHR24221">
    <property type="entry name" value="ATP-BINDING CASSETTE SUB-FAMILY B"/>
    <property type="match status" value="1"/>
</dbReference>
<evidence type="ECO:0000256" key="5">
    <source>
        <dbReference type="ARBA" id="ARBA00022989"/>
    </source>
</evidence>
<evidence type="ECO:0000256" key="3">
    <source>
        <dbReference type="ARBA" id="ARBA00022741"/>
    </source>
</evidence>
<dbReference type="InterPro" id="IPR027417">
    <property type="entry name" value="P-loop_NTPase"/>
</dbReference>
<evidence type="ECO:0000256" key="2">
    <source>
        <dbReference type="ARBA" id="ARBA00022692"/>
    </source>
</evidence>
<dbReference type="Gene3D" id="3.40.50.300">
    <property type="entry name" value="P-loop containing nucleotide triphosphate hydrolases"/>
    <property type="match status" value="1"/>
</dbReference>
<dbReference type="Pfam" id="PF00664">
    <property type="entry name" value="ABC_membrane"/>
    <property type="match status" value="1"/>
</dbReference>
<dbReference type="CDD" id="cd18582">
    <property type="entry name" value="ABC_6TM_ATM1_ABCB7"/>
    <property type="match status" value="1"/>
</dbReference>
<evidence type="ECO:0000256" key="6">
    <source>
        <dbReference type="ARBA" id="ARBA00023136"/>
    </source>
</evidence>
<dbReference type="InterPro" id="IPR017871">
    <property type="entry name" value="ABC_transporter-like_CS"/>
</dbReference>
<dbReference type="RefSeq" id="WP_188426964.1">
    <property type="nucleotide sequence ID" value="NZ_BMCH01000006.1"/>
</dbReference>
<feature type="transmembrane region" description="Helical" evidence="7">
    <location>
        <begin position="145"/>
        <end position="167"/>
    </location>
</feature>